<feature type="domain" description="BTB" evidence="1">
    <location>
        <begin position="1"/>
        <end position="40"/>
    </location>
</feature>
<dbReference type="GO" id="GO:0030162">
    <property type="term" value="P:regulation of proteolysis"/>
    <property type="evidence" value="ECO:0000318"/>
    <property type="project" value="GO_Central"/>
</dbReference>
<evidence type="ECO:0000259" key="1">
    <source>
        <dbReference type="PROSITE" id="PS50097"/>
    </source>
</evidence>
<name>E9GSJ4_DAPPU</name>
<dbReference type="GO" id="GO:0043161">
    <property type="term" value="P:proteasome-mediated ubiquitin-dependent protein catabolic process"/>
    <property type="evidence" value="ECO:0000318"/>
    <property type="project" value="GO_Central"/>
</dbReference>
<proteinExistence type="predicted"/>
<dbReference type="OrthoDB" id="684045at2759"/>
<protein>
    <recommendedName>
        <fullName evidence="1">BTB domain-containing protein</fullName>
    </recommendedName>
</protein>
<dbReference type="InterPro" id="IPR011333">
    <property type="entry name" value="SKP1/BTB/POZ_sf"/>
</dbReference>
<dbReference type="Gene3D" id="1.25.40.420">
    <property type="match status" value="1"/>
</dbReference>
<dbReference type="GO" id="GO:0031625">
    <property type="term" value="F:ubiquitin protein ligase binding"/>
    <property type="evidence" value="ECO:0000318"/>
    <property type="project" value="GO_Central"/>
</dbReference>
<gene>
    <name evidence="2" type="ORF">DAPPUDRAFT_54255</name>
</gene>
<dbReference type="Proteomes" id="UP000000305">
    <property type="component" value="Unassembled WGS sequence"/>
</dbReference>
<reference evidence="2 3" key="1">
    <citation type="journal article" date="2011" name="Science">
        <title>The ecoresponsive genome of Daphnia pulex.</title>
        <authorList>
            <person name="Colbourne J.K."/>
            <person name="Pfrender M.E."/>
            <person name="Gilbert D."/>
            <person name="Thomas W.K."/>
            <person name="Tucker A."/>
            <person name="Oakley T.H."/>
            <person name="Tokishita S."/>
            <person name="Aerts A."/>
            <person name="Arnold G.J."/>
            <person name="Basu M.K."/>
            <person name="Bauer D.J."/>
            <person name="Caceres C.E."/>
            <person name="Carmel L."/>
            <person name="Casola C."/>
            <person name="Choi J.H."/>
            <person name="Detter J.C."/>
            <person name="Dong Q."/>
            <person name="Dusheyko S."/>
            <person name="Eads B.D."/>
            <person name="Frohlich T."/>
            <person name="Geiler-Samerotte K.A."/>
            <person name="Gerlach D."/>
            <person name="Hatcher P."/>
            <person name="Jogdeo S."/>
            <person name="Krijgsveld J."/>
            <person name="Kriventseva E.V."/>
            <person name="Kultz D."/>
            <person name="Laforsch C."/>
            <person name="Lindquist E."/>
            <person name="Lopez J."/>
            <person name="Manak J.R."/>
            <person name="Muller J."/>
            <person name="Pangilinan J."/>
            <person name="Patwardhan R.P."/>
            <person name="Pitluck S."/>
            <person name="Pritham E.J."/>
            <person name="Rechtsteiner A."/>
            <person name="Rho M."/>
            <person name="Rogozin I.B."/>
            <person name="Sakarya O."/>
            <person name="Salamov A."/>
            <person name="Schaack S."/>
            <person name="Shapiro H."/>
            <person name="Shiga Y."/>
            <person name="Skalitzky C."/>
            <person name="Smith Z."/>
            <person name="Souvorov A."/>
            <person name="Sung W."/>
            <person name="Tang Z."/>
            <person name="Tsuchiya D."/>
            <person name="Tu H."/>
            <person name="Vos H."/>
            <person name="Wang M."/>
            <person name="Wolf Y.I."/>
            <person name="Yamagata H."/>
            <person name="Yamada T."/>
            <person name="Ye Y."/>
            <person name="Shaw J.R."/>
            <person name="Andrews J."/>
            <person name="Crease T.J."/>
            <person name="Tang H."/>
            <person name="Lucas S.M."/>
            <person name="Robertson H.M."/>
            <person name="Bork P."/>
            <person name="Koonin E.V."/>
            <person name="Zdobnov E.M."/>
            <person name="Grigoriev I.V."/>
            <person name="Lynch M."/>
            <person name="Boore J.L."/>
        </authorList>
    </citation>
    <scope>NUCLEOTIDE SEQUENCE [LARGE SCALE GENOMIC DNA]</scope>
</reference>
<dbReference type="GO" id="GO:0005737">
    <property type="term" value="C:cytoplasm"/>
    <property type="evidence" value="ECO:0000318"/>
    <property type="project" value="GO_Central"/>
</dbReference>
<dbReference type="STRING" id="6669.E9GSJ4"/>
<dbReference type="Pfam" id="PF00651">
    <property type="entry name" value="BTB"/>
    <property type="match status" value="1"/>
</dbReference>
<dbReference type="HOGENOM" id="CLU_004253_9_3_1"/>
<dbReference type="PROSITE" id="PS50097">
    <property type="entry name" value="BTB"/>
    <property type="match status" value="1"/>
</dbReference>
<keyword evidence="3" id="KW-1185">Reference proteome</keyword>
<dbReference type="InterPro" id="IPR000210">
    <property type="entry name" value="BTB/POZ_dom"/>
</dbReference>
<dbReference type="Gene3D" id="3.30.710.10">
    <property type="entry name" value="Potassium Channel Kv1.1, Chain A"/>
    <property type="match status" value="1"/>
</dbReference>
<evidence type="ECO:0000313" key="2">
    <source>
        <dbReference type="EMBL" id="EFX77438.1"/>
    </source>
</evidence>
<dbReference type="FunFam" id="3.30.710.10:FF:000248">
    <property type="entry name" value="Uncharacterized protein"/>
    <property type="match status" value="1"/>
</dbReference>
<organism evidence="2 3">
    <name type="scientific">Daphnia pulex</name>
    <name type="common">Water flea</name>
    <dbReference type="NCBI Taxonomy" id="6669"/>
    <lineage>
        <taxon>Eukaryota</taxon>
        <taxon>Metazoa</taxon>
        <taxon>Ecdysozoa</taxon>
        <taxon>Arthropoda</taxon>
        <taxon>Crustacea</taxon>
        <taxon>Branchiopoda</taxon>
        <taxon>Diplostraca</taxon>
        <taxon>Cladocera</taxon>
        <taxon>Anomopoda</taxon>
        <taxon>Daphniidae</taxon>
        <taxon>Daphnia</taxon>
    </lineage>
</organism>
<accession>E9GSJ4</accession>
<dbReference type="OMA" id="DWMEITK"/>
<dbReference type="eggNOG" id="KOG1987">
    <property type="taxonomic scope" value="Eukaryota"/>
</dbReference>
<evidence type="ECO:0000313" key="3">
    <source>
        <dbReference type="Proteomes" id="UP000000305"/>
    </source>
</evidence>
<dbReference type="InParanoid" id="E9GSJ4"/>
<dbReference type="PANTHER" id="PTHR24413">
    <property type="entry name" value="SPECKLE-TYPE POZ PROTEIN"/>
    <property type="match status" value="1"/>
</dbReference>
<dbReference type="AlphaFoldDB" id="E9GSJ4"/>
<dbReference type="EMBL" id="GL732562">
    <property type="protein sequence ID" value="EFX77438.1"/>
    <property type="molecule type" value="Genomic_DNA"/>
</dbReference>
<dbReference type="FunFam" id="1.25.40.420:FF:000036">
    <property type="entry name" value="Uncharacterized protein"/>
    <property type="match status" value="1"/>
</dbReference>
<dbReference type="SUPFAM" id="SSF54695">
    <property type="entry name" value="POZ domain"/>
    <property type="match status" value="1"/>
</dbReference>
<sequence>MFQHNFKENQEKMVEIKDINLEVFEALLCYIYTGNIYSRRNVDGAELFVAADKYAVETLKEECALFLSRKLTVENAAQYLVLAHLHNSPKLHEKSLDFISKNAKAICSRKDWMEITKNYPELSFQAVQIIIGLL</sequence>
<dbReference type="KEGG" id="dpx:DAPPUDRAFT_54255"/>
<dbReference type="GO" id="GO:0005634">
    <property type="term" value="C:nucleus"/>
    <property type="evidence" value="ECO:0000318"/>
    <property type="project" value="GO_Central"/>
</dbReference>